<gene>
    <name evidence="3" type="primary">gcvH</name>
    <name evidence="6" type="ORF">AYY17_13670</name>
</gene>
<evidence type="ECO:0000256" key="3">
    <source>
        <dbReference type="HAMAP-Rule" id="MF_00272"/>
    </source>
</evidence>
<dbReference type="GO" id="GO:0005829">
    <property type="term" value="C:cytosol"/>
    <property type="evidence" value="ECO:0007669"/>
    <property type="project" value="TreeGrafter"/>
</dbReference>
<sequence length="131" mass="14463">MSNVPKNLKYTEEHEWVRHEGGDEYVVGITDQAQELLGDVVYVELPAVGDEIVFGDAFGSVESVKAVSDLFAPVSGIVLAVNDTLEDQPEQVNSEPYEGGWIIRVKASDPDEFEGLMDAENYAQLLEEEDD</sequence>
<dbReference type="SUPFAM" id="SSF51230">
    <property type="entry name" value="Single hybrid motif"/>
    <property type="match status" value="1"/>
</dbReference>
<dbReference type="NCBIfam" id="TIGR00527">
    <property type="entry name" value="gcvH"/>
    <property type="match status" value="1"/>
</dbReference>
<feature type="domain" description="Lipoyl-binding" evidence="5">
    <location>
        <begin position="24"/>
        <end position="106"/>
    </location>
</feature>
<comment type="cofactor">
    <cofactor evidence="3">
        <name>(R)-lipoate</name>
        <dbReference type="ChEBI" id="CHEBI:83088"/>
    </cofactor>
    <text evidence="3">Binds 1 lipoyl cofactor covalently.</text>
</comment>
<accession>A0A1B8GZ14</accession>
<dbReference type="RefSeq" id="WP_067426995.1">
    <property type="nucleotide sequence ID" value="NZ_CBCPID010000006.1"/>
</dbReference>
<organism evidence="6 7">
    <name type="scientific">Morganella psychrotolerans</name>
    <dbReference type="NCBI Taxonomy" id="368603"/>
    <lineage>
        <taxon>Bacteria</taxon>
        <taxon>Pseudomonadati</taxon>
        <taxon>Pseudomonadota</taxon>
        <taxon>Gammaproteobacteria</taxon>
        <taxon>Enterobacterales</taxon>
        <taxon>Morganellaceae</taxon>
        <taxon>Morganella</taxon>
    </lineage>
</organism>
<feature type="modified residue" description="N6-lipoyllysine" evidence="3 4">
    <location>
        <position position="65"/>
    </location>
</feature>
<dbReference type="Gene3D" id="2.40.50.100">
    <property type="match status" value="1"/>
</dbReference>
<dbReference type="PROSITE" id="PS00189">
    <property type="entry name" value="LIPOYL"/>
    <property type="match status" value="1"/>
</dbReference>
<dbReference type="Pfam" id="PF01597">
    <property type="entry name" value="GCV_H"/>
    <property type="match status" value="1"/>
</dbReference>
<dbReference type="PROSITE" id="PS50968">
    <property type="entry name" value="BIOTINYL_LIPOYL"/>
    <property type="match status" value="1"/>
</dbReference>
<comment type="similarity">
    <text evidence="1 3">Belongs to the GcvH family.</text>
</comment>
<dbReference type="GO" id="GO:0005960">
    <property type="term" value="C:glycine cleavage complex"/>
    <property type="evidence" value="ECO:0007669"/>
    <property type="project" value="InterPro"/>
</dbReference>
<dbReference type="PANTHER" id="PTHR11715:SF3">
    <property type="entry name" value="GLYCINE CLEAVAGE SYSTEM H PROTEIN-RELATED"/>
    <property type="match status" value="1"/>
</dbReference>
<dbReference type="GO" id="GO:0019464">
    <property type="term" value="P:glycine decarboxylation via glycine cleavage system"/>
    <property type="evidence" value="ECO:0007669"/>
    <property type="project" value="UniProtKB-UniRule"/>
</dbReference>
<dbReference type="InterPro" id="IPR003016">
    <property type="entry name" value="2-oxoA_DH_lipoyl-BS"/>
</dbReference>
<proteinExistence type="inferred from homology"/>
<dbReference type="InterPro" id="IPR002930">
    <property type="entry name" value="GCV_H"/>
</dbReference>
<evidence type="ECO:0000259" key="5">
    <source>
        <dbReference type="PROSITE" id="PS50968"/>
    </source>
</evidence>
<dbReference type="PANTHER" id="PTHR11715">
    <property type="entry name" value="GLYCINE CLEAVAGE SYSTEM H PROTEIN"/>
    <property type="match status" value="1"/>
</dbReference>
<dbReference type="HAMAP" id="MF_00272">
    <property type="entry name" value="GcvH"/>
    <property type="match status" value="1"/>
</dbReference>
<dbReference type="CDD" id="cd06848">
    <property type="entry name" value="GCS_H"/>
    <property type="match status" value="1"/>
</dbReference>
<dbReference type="NCBIfam" id="NF002270">
    <property type="entry name" value="PRK01202.1"/>
    <property type="match status" value="1"/>
</dbReference>
<evidence type="ECO:0000256" key="2">
    <source>
        <dbReference type="ARBA" id="ARBA00022823"/>
    </source>
</evidence>
<dbReference type="EMBL" id="LZEX01000046">
    <property type="protein sequence ID" value="OBU02061.1"/>
    <property type="molecule type" value="Genomic_DNA"/>
</dbReference>
<comment type="function">
    <text evidence="3">The glycine cleavage system catalyzes the degradation of glycine. The H protein shuttles the methylamine group of glycine from the P protein to the T protein.</text>
</comment>
<dbReference type="InterPro" id="IPR011053">
    <property type="entry name" value="Single_hybrid_motif"/>
</dbReference>
<protein>
    <recommendedName>
        <fullName evidence="3">Glycine cleavage system H protein</fullName>
    </recommendedName>
</protein>
<evidence type="ECO:0000313" key="7">
    <source>
        <dbReference type="Proteomes" id="UP000092247"/>
    </source>
</evidence>
<dbReference type="InterPro" id="IPR017453">
    <property type="entry name" value="GCV_H_sub"/>
</dbReference>
<dbReference type="AlphaFoldDB" id="A0A1B8GZ14"/>
<reference evidence="6 7" key="1">
    <citation type="submission" date="2016-06" db="EMBL/GenBank/DDBJ databases">
        <authorList>
            <person name="Kjaerup R.B."/>
            <person name="Dalgaard T.S."/>
            <person name="Juul-Madsen H.R."/>
        </authorList>
    </citation>
    <scope>NUCLEOTIDE SEQUENCE [LARGE SCALE GENOMIC DNA]</scope>
    <source>
        <strain evidence="6 7">GCSL-Mp3</strain>
    </source>
</reference>
<dbReference type="InterPro" id="IPR033753">
    <property type="entry name" value="GCV_H/Fam206"/>
</dbReference>
<keyword evidence="2 3" id="KW-0450">Lipoyl</keyword>
<evidence type="ECO:0000313" key="6">
    <source>
        <dbReference type="EMBL" id="OBU02061.1"/>
    </source>
</evidence>
<evidence type="ECO:0000256" key="4">
    <source>
        <dbReference type="PIRSR" id="PIRSR617453-50"/>
    </source>
</evidence>
<evidence type="ECO:0000256" key="1">
    <source>
        <dbReference type="ARBA" id="ARBA00009249"/>
    </source>
</evidence>
<dbReference type="STRING" id="368603.AYY16_00425"/>
<comment type="caution">
    <text evidence="6">The sequence shown here is derived from an EMBL/GenBank/DDBJ whole genome shotgun (WGS) entry which is preliminary data.</text>
</comment>
<dbReference type="Proteomes" id="UP000092247">
    <property type="component" value="Unassembled WGS sequence"/>
</dbReference>
<name>A0A1B8GZ14_9GAMM</name>
<dbReference type="InterPro" id="IPR000089">
    <property type="entry name" value="Biotin_lipoyl"/>
</dbReference>
<comment type="subunit">
    <text evidence="3">The glycine cleavage system is composed of four proteins: P, T, L and H.</text>
</comment>
<dbReference type="GO" id="GO:0009249">
    <property type="term" value="P:protein lipoylation"/>
    <property type="evidence" value="ECO:0007669"/>
    <property type="project" value="TreeGrafter"/>
</dbReference>